<dbReference type="InterPro" id="IPR038418">
    <property type="entry name" value="6-PTP_synth/QueD_sf"/>
</dbReference>
<evidence type="ECO:0000313" key="1">
    <source>
        <dbReference type="EMBL" id="ABO08488.1"/>
    </source>
</evidence>
<dbReference type="OrthoDB" id="25787at2157"/>
<dbReference type="HOGENOM" id="CLU_1998860_0_0_2"/>
<dbReference type="GeneID" id="4908168"/>
<sequence length="127" mass="13767">MRTCVELRGSISVAHKPSFSPGWARVHGHDYFITVGICVEGYRDLVVDADEASKKFREALARMDGKYLASPQEKVALDAGEIYVVPCNLPGVSGECLAKHIADLVGAAWVRVCESSLGGPCFYFSKS</sequence>
<accession>A3MV21</accession>
<dbReference type="KEGG" id="pcl:Pcal_1063"/>
<proteinExistence type="predicted"/>
<dbReference type="Gene3D" id="3.30.479.10">
    <property type="entry name" value="6-pyruvoyl tetrahydropterin synthase/QueD"/>
    <property type="match status" value="1"/>
</dbReference>
<name>A3MV21_PYRCJ</name>
<evidence type="ECO:0000313" key="2">
    <source>
        <dbReference type="Proteomes" id="UP000001431"/>
    </source>
</evidence>
<dbReference type="AlphaFoldDB" id="A3MV21"/>
<dbReference type="Proteomes" id="UP000001431">
    <property type="component" value="Chromosome"/>
</dbReference>
<dbReference type="STRING" id="410359.Pcal_1063"/>
<gene>
    <name evidence="1" type="ordered locus">Pcal_1063</name>
</gene>
<dbReference type="InterPro" id="IPR007115">
    <property type="entry name" value="6-PTP_synth/QueD"/>
</dbReference>
<evidence type="ECO:0008006" key="3">
    <source>
        <dbReference type="Google" id="ProtNLM"/>
    </source>
</evidence>
<dbReference type="RefSeq" id="WP_011849746.1">
    <property type="nucleotide sequence ID" value="NC_009073.1"/>
</dbReference>
<keyword evidence="2" id="KW-1185">Reference proteome</keyword>
<protein>
    <recommendedName>
        <fullName evidence="3">6-pyruvoyl tetrahydropterin synthase</fullName>
    </recommendedName>
</protein>
<dbReference type="Pfam" id="PF01242">
    <property type="entry name" value="PTPS"/>
    <property type="match status" value="1"/>
</dbReference>
<organism evidence="1 2">
    <name type="scientific">Pyrobaculum calidifontis (strain DSM 21063 / JCM 11548 / VA1)</name>
    <dbReference type="NCBI Taxonomy" id="410359"/>
    <lineage>
        <taxon>Archaea</taxon>
        <taxon>Thermoproteota</taxon>
        <taxon>Thermoprotei</taxon>
        <taxon>Thermoproteales</taxon>
        <taxon>Thermoproteaceae</taxon>
        <taxon>Pyrobaculum</taxon>
    </lineage>
</organism>
<reference evidence="1" key="1">
    <citation type="submission" date="2007-02" db="EMBL/GenBank/DDBJ databases">
        <title>Complete sequence of Pyrobaculum calidifontis JCM 11548.</title>
        <authorList>
            <consortium name="US DOE Joint Genome Institute"/>
            <person name="Copeland A."/>
            <person name="Lucas S."/>
            <person name="Lapidus A."/>
            <person name="Barry K."/>
            <person name="Glavina del Rio T."/>
            <person name="Dalin E."/>
            <person name="Tice H."/>
            <person name="Pitluck S."/>
            <person name="Chain P."/>
            <person name="Malfatti S."/>
            <person name="Shin M."/>
            <person name="Vergez L."/>
            <person name="Schmutz J."/>
            <person name="Larimer F."/>
            <person name="Land M."/>
            <person name="Hauser L."/>
            <person name="Kyrpides N."/>
            <person name="Mikhailova N."/>
            <person name="Cozen A.E."/>
            <person name="Fitz-Gibbon S.T."/>
            <person name="House C.H."/>
            <person name="Saltikov C."/>
            <person name="Lowe T.M."/>
            <person name="Richardson P."/>
        </authorList>
    </citation>
    <scope>NUCLEOTIDE SEQUENCE [LARGE SCALE GENOMIC DNA]</scope>
    <source>
        <strain evidence="1">JCM 11548</strain>
    </source>
</reference>
<dbReference type="eggNOG" id="arCOG02172">
    <property type="taxonomic scope" value="Archaea"/>
</dbReference>
<dbReference type="SUPFAM" id="SSF55620">
    <property type="entry name" value="Tetrahydrobiopterin biosynthesis enzymes-like"/>
    <property type="match status" value="1"/>
</dbReference>
<dbReference type="EMBL" id="CP000561">
    <property type="protein sequence ID" value="ABO08488.1"/>
    <property type="molecule type" value="Genomic_DNA"/>
</dbReference>